<dbReference type="GO" id="GO:0008379">
    <property type="term" value="F:thioredoxin peroxidase activity"/>
    <property type="evidence" value="ECO:0007669"/>
    <property type="project" value="TreeGrafter"/>
</dbReference>
<proteinExistence type="inferred from homology"/>
<comment type="function">
    <text evidence="5">Thiol-specific peroxidase that catalyzes the reduction of hydrogen peroxide and organic hydroperoxides to water and alcohols, respectively.</text>
</comment>
<dbReference type="Gene3D" id="3.30.1020.10">
    <property type="entry name" value="Antioxidant, Horf6, Chain A, domain2"/>
    <property type="match status" value="1"/>
</dbReference>
<comment type="similarity">
    <text evidence="5">Belongs to the peroxiredoxin family.</text>
</comment>
<keyword evidence="3 5" id="KW-0560">Oxidoreductase</keyword>
<dbReference type="InterPro" id="IPR013766">
    <property type="entry name" value="Thioredoxin_domain"/>
</dbReference>
<name>A0A7S2K9G6_9STRA</name>
<dbReference type="SUPFAM" id="SSF52833">
    <property type="entry name" value="Thioredoxin-like"/>
    <property type="match status" value="1"/>
</dbReference>
<keyword evidence="2 5" id="KW-0049">Antioxidant</keyword>
<dbReference type="GO" id="GO:0042744">
    <property type="term" value="P:hydrogen peroxide catabolic process"/>
    <property type="evidence" value="ECO:0007669"/>
    <property type="project" value="TreeGrafter"/>
</dbReference>
<dbReference type="GO" id="GO:0005829">
    <property type="term" value="C:cytosol"/>
    <property type="evidence" value="ECO:0007669"/>
    <property type="project" value="TreeGrafter"/>
</dbReference>
<evidence type="ECO:0000313" key="7">
    <source>
        <dbReference type="EMBL" id="CAD9568848.1"/>
    </source>
</evidence>
<protein>
    <recommendedName>
        <fullName evidence="6">Thioredoxin domain-containing protein</fullName>
    </recommendedName>
</protein>
<reference evidence="7" key="1">
    <citation type="submission" date="2021-01" db="EMBL/GenBank/DDBJ databases">
        <authorList>
            <person name="Corre E."/>
            <person name="Pelletier E."/>
            <person name="Niang G."/>
            <person name="Scheremetjew M."/>
            <person name="Finn R."/>
            <person name="Kale V."/>
            <person name="Holt S."/>
            <person name="Cochrane G."/>
            <person name="Meng A."/>
            <person name="Brown T."/>
            <person name="Cohen L."/>
        </authorList>
    </citation>
    <scope>NUCLEOTIDE SEQUENCE</scope>
    <source>
        <strain evidence="7">B650</strain>
    </source>
</reference>
<dbReference type="AlphaFoldDB" id="A0A7S2K9G6"/>
<sequence length="209" mass="23375">MVFVGDEVPNFSCDSHLGMITSSDIMDGHFSVLVTFPKCFGSVGSTELAVMAKLEDQFEARDVVVLGLTTESRDNNNRWVDETESIEDCKINFPLICDVTKTISNLFGCVRSGYGSPDSIVPTIIIIDAERRVRVSLQYTLTCGRNFYEVIRSIDSLQLSISYPVSTPVNWGEGQDVFINDDIDKVMTENLFPRGVVALREWFQITPQP</sequence>
<dbReference type="GO" id="GO:0045454">
    <property type="term" value="P:cell redox homeostasis"/>
    <property type="evidence" value="ECO:0007669"/>
    <property type="project" value="TreeGrafter"/>
</dbReference>
<dbReference type="PIRSF" id="PIRSF000239">
    <property type="entry name" value="AHPC"/>
    <property type="match status" value="1"/>
</dbReference>
<dbReference type="PANTHER" id="PTHR10681">
    <property type="entry name" value="THIOREDOXIN PEROXIDASE"/>
    <property type="match status" value="1"/>
</dbReference>
<keyword evidence="1 5" id="KW-0575">Peroxidase</keyword>
<evidence type="ECO:0000256" key="1">
    <source>
        <dbReference type="ARBA" id="ARBA00022559"/>
    </source>
</evidence>
<keyword evidence="4 5" id="KW-0676">Redox-active center</keyword>
<accession>A0A7S2K9G6</accession>
<evidence type="ECO:0000256" key="5">
    <source>
        <dbReference type="PIRNR" id="PIRNR000239"/>
    </source>
</evidence>
<dbReference type="PROSITE" id="PS51352">
    <property type="entry name" value="THIOREDOXIN_2"/>
    <property type="match status" value="1"/>
</dbReference>
<feature type="domain" description="Thioredoxin" evidence="6">
    <location>
        <begin position="2"/>
        <end position="159"/>
    </location>
</feature>
<evidence type="ECO:0000256" key="4">
    <source>
        <dbReference type="ARBA" id="ARBA00023284"/>
    </source>
</evidence>
<dbReference type="Gene3D" id="3.40.30.10">
    <property type="entry name" value="Glutaredoxin"/>
    <property type="match status" value="1"/>
</dbReference>
<dbReference type="InterPro" id="IPR036249">
    <property type="entry name" value="Thioredoxin-like_sf"/>
</dbReference>
<dbReference type="InterPro" id="IPR024706">
    <property type="entry name" value="Peroxiredoxin_AhpC-typ"/>
</dbReference>
<dbReference type="EMBL" id="HBGY01010461">
    <property type="protein sequence ID" value="CAD9568848.1"/>
    <property type="molecule type" value="Transcribed_RNA"/>
</dbReference>
<evidence type="ECO:0000259" key="6">
    <source>
        <dbReference type="PROSITE" id="PS51352"/>
    </source>
</evidence>
<evidence type="ECO:0000256" key="2">
    <source>
        <dbReference type="ARBA" id="ARBA00022862"/>
    </source>
</evidence>
<dbReference type="InterPro" id="IPR000866">
    <property type="entry name" value="AhpC/TSA"/>
</dbReference>
<evidence type="ECO:0000256" key="3">
    <source>
        <dbReference type="ARBA" id="ARBA00023002"/>
    </source>
</evidence>
<dbReference type="Pfam" id="PF00578">
    <property type="entry name" value="AhpC-TSA"/>
    <property type="match status" value="1"/>
</dbReference>
<dbReference type="GO" id="GO:0033554">
    <property type="term" value="P:cellular response to stress"/>
    <property type="evidence" value="ECO:0007669"/>
    <property type="project" value="TreeGrafter"/>
</dbReference>
<gene>
    <name evidence="7" type="ORF">LDAN0321_LOCUS6604</name>
</gene>
<dbReference type="PANTHER" id="PTHR10681:SF121">
    <property type="entry name" value="ALKYL HYDROPEROXIDE REDUCTASE C"/>
    <property type="match status" value="1"/>
</dbReference>
<dbReference type="GO" id="GO:0006979">
    <property type="term" value="P:response to oxidative stress"/>
    <property type="evidence" value="ECO:0007669"/>
    <property type="project" value="TreeGrafter"/>
</dbReference>
<dbReference type="InterPro" id="IPR050217">
    <property type="entry name" value="Peroxiredoxin"/>
</dbReference>
<organism evidence="7">
    <name type="scientific">Leptocylindrus danicus</name>
    <dbReference type="NCBI Taxonomy" id="163516"/>
    <lineage>
        <taxon>Eukaryota</taxon>
        <taxon>Sar</taxon>
        <taxon>Stramenopiles</taxon>
        <taxon>Ochrophyta</taxon>
        <taxon>Bacillariophyta</taxon>
        <taxon>Coscinodiscophyceae</taxon>
        <taxon>Chaetocerotophycidae</taxon>
        <taxon>Leptocylindrales</taxon>
        <taxon>Leptocylindraceae</taxon>
        <taxon>Leptocylindrus</taxon>
    </lineage>
</organism>